<gene>
    <name evidence="1" type="ORF">GCM10007425_12430</name>
</gene>
<organism evidence="1 2">
    <name type="scientific">Lysinibacillus alkalisoli</name>
    <dbReference type="NCBI Taxonomy" id="1911548"/>
    <lineage>
        <taxon>Bacteria</taxon>
        <taxon>Bacillati</taxon>
        <taxon>Bacillota</taxon>
        <taxon>Bacilli</taxon>
        <taxon>Bacillales</taxon>
        <taxon>Bacillaceae</taxon>
        <taxon>Lysinibacillus</taxon>
    </lineage>
</organism>
<comment type="caution">
    <text evidence="1">The sequence shown here is derived from an EMBL/GenBank/DDBJ whole genome shotgun (WGS) entry which is preliminary data.</text>
</comment>
<name>A0A917G2D0_9BACI</name>
<keyword evidence="2" id="KW-1185">Reference proteome</keyword>
<accession>A0A917G2D0</accession>
<protein>
    <submittedName>
        <fullName evidence="1">Uncharacterized protein</fullName>
    </submittedName>
</protein>
<reference evidence="1" key="1">
    <citation type="journal article" date="2014" name="Int. J. Syst. Evol. Microbiol.">
        <title>Complete genome sequence of Corynebacterium casei LMG S-19264T (=DSM 44701T), isolated from a smear-ripened cheese.</title>
        <authorList>
            <consortium name="US DOE Joint Genome Institute (JGI-PGF)"/>
            <person name="Walter F."/>
            <person name="Albersmeier A."/>
            <person name="Kalinowski J."/>
            <person name="Ruckert C."/>
        </authorList>
    </citation>
    <scope>NUCLEOTIDE SEQUENCE</scope>
    <source>
        <strain evidence="1">CGMCC 1.15760</strain>
    </source>
</reference>
<evidence type="ECO:0000313" key="2">
    <source>
        <dbReference type="Proteomes" id="UP000616608"/>
    </source>
</evidence>
<sequence>MHIKAIIDHLEDMANQEQEALRDVAQEVAESSSQDIWDKQLEYHLLQQRIIGIQDTIEEIKAYQAGEKHEN</sequence>
<proteinExistence type="predicted"/>
<dbReference type="Proteomes" id="UP000616608">
    <property type="component" value="Unassembled WGS sequence"/>
</dbReference>
<dbReference type="EMBL" id="BMJT01000003">
    <property type="protein sequence ID" value="GGG19455.1"/>
    <property type="molecule type" value="Genomic_DNA"/>
</dbReference>
<dbReference type="RefSeq" id="WP_188614158.1">
    <property type="nucleotide sequence ID" value="NZ_BMJT01000003.1"/>
</dbReference>
<dbReference type="AlphaFoldDB" id="A0A917G2D0"/>
<reference evidence="1" key="2">
    <citation type="submission" date="2020-09" db="EMBL/GenBank/DDBJ databases">
        <authorList>
            <person name="Sun Q."/>
            <person name="Zhou Y."/>
        </authorList>
    </citation>
    <scope>NUCLEOTIDE SEQUENCE</scope>
    <source>
        <strain evidence="1">CGMCC 1.15760</strain>
    </source>
</reference>
<evidence type="ECO:0000313" key="1">
    <source>
        <dbReference type="EMBL" id="GGG19455.1"/>
    </source>
</evidence>